<accession>X1NX72</accession>
<evidence type="ECO:0008006" key="2">
    <source>
        <dbReference type="Google" id="ProtNLM"/>
    </source>
</evidence>
<dbReference type="EMBL" id="BARV01017432">
    <property type="protein sequence ID" value="GAI23264.1"/>
    <property type="molecule type" value="Genomic_DNA"/>
</dbReference>
<feature type="non-terminal residue" evidence="1">
    <location>
        <position position="283"/>
    </location>
</feature>
<protein>
    <recommendedName>
        <fullName evidence="2">Nucleotidyltransferase family protein</fullName>
    </recommendedName>
</protein>
<feature type="non-terminal residue" evidence="1">
    <location>
        <position position="1"/>
    </location>
</feature>
<dbReference type="Pfam" id="PF14907">
    <property type="entry name" value="NTP_transf_5"/>
    <property type="match status" value="1"/>
</dbReference>
<sequence>NRLLRALQDVLCHLAAEGVAVILLKGAGMAKAVYGNVAVRPMFDLDLLVPAAEVDRARTVLAGLNYAMLSSEPWAGFSQRYRHAMAYRRLSDGKKRPFHVDLHWGLLNAPYYERILVEDWFARAQPARVAGVEALVPAAEDHLVYLCGHLALHHRYDPALFRYYDVAVLIHHTDDVLDWDAVVQRAVDWRLVIPLQRMLARLEELWPQSVPASVAQEVAGLQPTRTERWIHKWVVDRRRNRTSDVLLSLAAMPGLTRRVRFFLEQALPSPAYMRQRYCPRRPG</sequence>
<organism evidence="1">
    <name type="scientific">marine sediment metagenome</name>
    <dbReference type="NCBI Taxonomy" id="412755"/>
    <lineage>
        <taxon>unclassified sequences</taxon>
        <taxon>metagenomes</taxon>
        <taxon>ecological metagenomes</taxon>
    </lineage>
</organism>
<name>X1NX72_9ZZZZ</name>
<dbReference type="Gene3D" id="3.30.460.40">
    <property type="match status" value="1"/>
</dbReference>
<evidence type="ECO:0000313" key="1">
    <source>
        <dbReference type="EMBL" id="GAI23264.1"/>
    </source>
</evidence>
<proteinExistence type="predicted"/>
<dbReference type="AlphaFoldDB" id="X1NX72"/>
<gene>
    <name evidence="1" type="ORF">S06H3_29708</name>
</gene>
<comment type="caution">
    <text evidence="1">The sequence shown here is derived from an EMBL/GenBank/DDBJ whole genome shotgun (WGS) entry which is preliminary data.</text>
</comment>
<reference evidence="1" key="1">
    <citation type="journal article" date="2014" name="Front. Microbiol.">
        <title>High frequency of phylogenetically diverse reductive dehalogenase-homologous genes in deep subseafloor sedimentary metagenomes.</title>
        <authorList>
            <person name="Kawai M."/>
            <person name="Futagami T."/>
            <person name="Toyoda A."/>
            <person name="Takaki Y."/>
            <person name="Nishi S."/>
            <person name="Hori S."/>
            <person name="Arai W."/>
            <person name="Tsubouchi T."/>
            <person name="Morono Y."/>
            <person name="Uchiyama I."/>
            <person name="Ito T."/>
            <person name="Fujiyama A."/>
            <person name="Inagaki F."/>
            <person name="Takami H."/>
        </authorList>
    </citation>
    <scope>NUCLEOTIDE SEQUENCE</scope>
    <source>
        <strain evidence="1">Expedition CK06-06</strain>
    </source>
</reference>
<dbReference type="InterPro" id="IPR039498">
    <property type="entry name" value="NTP_transf_5"/>
</dbReference>